<dbReference type="InterPro" id="IPR000873">
    <property type="entry name" value="AMP-dep_synth/lig_dom"/>
</dbReference>
<accession>A0A2S7TYX7</accession>
<dbReference type="Gene3D" id="3.40.50.12780">
    <property type="entry name" value="N-terminal domain of ligase-like"/>
    <property type="match status" value="1"/>
</dbReference>
<keyword evidence="3" id="KW-1185">Reference proteome</keyword>
<dbReference type="AlphaFoldDB" id="A0A2S7TYX7"/>
<dbReference type="InterPro" id="IPR042099">
    <property type="entry name" value="ANL_N_sf"/>
</dbReference>
<dbReference type="Pfam" id="PF00501">
    <property type="entry name" value="AMP-binding"/>
    <property type="match status" value="1"/>
</dbReference>
<dbReference type="SUPFAM" id="SSF56801">
    <property type="entry name" value="Acetyl-CoA synthetase-like"/>
    <property type="match status" value="1"/>
</dbReference>
<evidence type="ECO:0000313" key="2">
    <source>
        <dbReference type="EMBL" id="PQJ27324.1"/>
    </source>
</evidence>
<feature type="domain" description="AMP-dependent synthetase/ligase" evidence="1">
    <location>
        <begin position="66"/>
        <end position="300"/>
    </location>
</feature>
<evidence type="ECO:0000259" key="1">
    <source>
        <dbReference type="Pfam" id="PF00501"/>
    </source>
</evidence>
<dbReference type="RefSeq" id="WP_105041807.1">
    <property type="nucleotide sequence ID" value="NZ_MQWA01000001.1"/>
</dbReference>
<protein>
    <recommendedName>
        <fullName evidence="1">AMP-dependent synthetase/ligase domain-containing protein</fullName>
    </recommendedName>
</protein>
<comment type="caution">
    <text evidence="2">The sequence shown here is derived from an EMBL/GenBank/DDBJ whole genome shotgun (WGS) entry which is preliminary data.</text>
</comment>
<sequence>MQNSSHSHAYKNILAEIESFILQPDIYEGNFNSLALRLFLYQLKHNSGYSKICTAVNKREANCWQEIPSLTTDVFKLDPTPTCLKAEETSLTFMTSGTTGEARGCHHFRDTKLYDLSILSAWEQLDLPQPSRLFILTPPPQQAPHSSLSHMMETLRQAHCPDACYLIDNGKLDPAPLLEALAADQPVSLLGTALAFLNLFEVLPTPIQLPAGSWAMETGGYKGSGRTLSKEELYTEFETMLGISSDLIWNEYSMTELSSQFYTRGIGQPHQAPHWMKIKVLDPETDQAVAPGEMGYLVIHDLANIDSVSALRTQDLAIYHDPHSFTLVGRDPSALPRGCSRSIDEALNQ</sequence>
<organism evidence="2 3">
    <name type="scientific">Rubritalea profundi</name>
    <dbReference type="NCBI Taxonomy" id="1658618"/>
    <lineage>
        <taxon>Bacteria</taxon>
        <taxon>Pseudomonadati</taxon>
        <taxon>Verrucomicrobiota</taxon>
        <taxon>Verrucomicrobiia</taxon>
        <taxon>Verrucomicrobiales</taxon>
        <taxon>Rubritaleaceae</taxon>
        <taxon>Rubritalea</taxon>
    </lineage>
</organism>
<gene>
    <name evidence="2" type="ORF">BSZ32_01660</name>
</gene>
<evidence type="ECO:0000313" key="3">
    <source>
        <dbReference type="Proteomes" id="UP000239907"/>
    </source>
</evidence>
<dbReference type="OrthoDB" id="182577at2"/>
<name>A0A2S7TYX7_9BACT</name>
<dbReference type="Proteomes" id="UP000239907">
    <property type="component" value="Unassembled WGS sequence"/>
</dbReference>
<proteinExistence type="predicted"/>
<dbReference type="EMBL" id="MQWA01000001">
    <property type="protein sequence ID" value="PQJ27324.1"/>
    <property type="molecule type" value="Genomic_DNA"/>
</dbReference>
<reference evidence="2 3" key="1">
    <citation type="submission" date="2016-12" db="EMBL/GenBank/DDBJ databases">
        <title>Study of bacterial adaptation to deep sea.</title>
        <authorList>
            <person name="Song J."/>
            <person name="Yoshizawa S."/>
            <person name="Kogure K."/>
        </authorList>
    </citation>
    <scope>NUCLEOTIDE SEQUENCE [LARGE SCALE GENOMIC DNA]</scope>
    <source>
        <strain evidence="2 3">SAORIC-165</strain>
    </source>
</reference>